<dbReference type="AlphaFoldDB" id="A0AAI9YRJ0"/>
<comment type="caution">
    <text evidence="1">The sequence shown here is derived from an EMBL/GenBank/DDBJ whole genome shotgun (WGS) entry which is preliminary data.</text>
</comment>
<keyword evidence="2" id="KW-1185">Reference proteome</keyword>
<name>A0AAI9YRJ0_9PEZI</name>
<evidence type="ECO:0000313" key="2">
    <source>
        <dbReference type="Proteomes" id="UP001240678"/>
    </source>
</evidence>
<proteinExistence type="predicted"/>
<evidence type="ECO:0000313" key="1">
    <source>
        <dbReference type="EMBL" id="KAK1520477.1"/>
    </source>
</evidence>
<organism evidence="1 2">
    <name type="scientific">Colletotrichum costaricense</name>
    <dbReference type="NCBI Taxonomy" id="1209916"/>
    <lineage>
        <taxon>Eukaryota</taxon>
        <taxon>Fungi</taxon>
        <taxon>Dikarya</taxon>
        <taxon>Ascomycota</taxon>
        <taxon>Pezizomycotina</taxon>
        <taxon>Sordariomycetes</taxon>
        <taxon>Hypocreomycetidae</taxon>
        <taxon>Glomerellales</taxon>
        <taxon>Glomerellaceae</taxon>
        <taxon>Colletotrichum</taxon>
        <taxon>Colletotrichum acutatum species complex</taxon>
    </lineage>
</organism>
<dbReference type="RefSeq" id="XP_060310553.1">
    <property type="nucleotide sequence ID" value="XM_060458751.1"/>
</dbReference>
<sequence>MPLAVVAREARPCMHACMHHQPSPSQECTTAHKHAFPLSLFPFLPQPLPCLSTMQQSSGPCNNLI</sequence>
<dbReference type="Proteomes" id="UP001240678">
    <property type="component" value="Unassembled WGS sequence"/>
</dbReference>
<protein>
    <submittedName>
        <fullName evidence="1">Uncharacterized protein</fullName>
    </submittedName>
</protein>
<gene>
    <name evidence="1" type="ORF">CCOS01_10596</name>
</gene>
<dbReference type="EMBL" id="MOOE01000011">
    <property type="protein sequence ID" value="KAK1520477.1"/>
    <property type="molecule type" value="Genomic_DNA"/>
</dbReference>
<reference evidence="1 2" key="1">
    <citation type="submission" date="2016-10" db="EMBL/GenBank/DDBJ databases">
        <title>The genome sequence of Colletotrichum fioriniae PJ7.</title>
        <authorList>
            <person name="Baroncelli R."/>
        </authorList>
    </citation>
    <scope>NUCLEOTIDE SEQUENCE [LARGE SCALE GENOMIC DNA]</scope>
    <source>
        <strain evidence="1 2">IMI 309622</strain>
    </source>
</reference>
<accession>A0AAI9YRJ0</accession>
<dbReference type="GeneID" id="85342298"/>